<dbReference type="InterPro" id="IPR026635">
    <property type="entry name" value="Efm4/METTL10"/>
</dbReference>
<feature type="region of interest" description="Disordered" evidence="6">
    <location>
        <begin position="1"/>
        <end position="69"/>
    </location>
</feature>
<dbReference type="Proteomes" id="UP000054558">
    <property type="component" value="Unassembled WGS sequence"/>
</dbReference>
<dbReference type="GO" id="GO:0032259">
    <property type="term" value="P:methylation"/>
    <property type="evidence" value="ECO:0007669"/>
    <property type="project" value="UniProtKB-KW"/>
</dbReference>
<dbReference type="CDD" id="cd02440">
    <property type="entry name" value="AdoMet_MTases"/>
    <property type="match status" value="1"/>
</dbReference>
<dbReference type="SUPFAM" id="SSF53335">
    <property type="entry name" value="S-adenosyl-L-methionine-dependent methyltransferases"/>
    <property type="match status" value="1"/>
</dbReference>
<keyword evidence="2 5" id="KW-0489">Methyltransferase</keyword>
<keyword evidence="9" id="KW-1185">Reference proteome</keyword>
<dbReference type="OMA" id="KRIMYWN"/>
<dbReference type="Pfam" id="PF13847">
    <property type="entry name" value="Methyltransf_31"/>
    <property type="match status" value="1"/>
</dbReference>
<evidence type="ECO:0000256" key="6">
    <source>
        <dbReference type="SAM" id="MobiDB-lite"/>
    </source>
</evidence>
<dbReference type="PANTHER" id="PTHR12843:SF5">
    <property type="entry name" value="EEF1A LYSINE METHYLTRANSFERASE 2"/>
    <property type="match status" value="1"/>
</dbReference>
<dbReference type="Gene3D" id="3.40.50.150">
    <property type="entry name" value="Vaccinia Virus protein VP39"/>
    <property type="match status" value="1"/>
</dbReference>
<dbReference type="AlphaFoldDB" id="A0A1Y1IPY6"/>
<evidence type="ECO:0000256" key="4">
    <source>
        <dbReference type="ARBA" id="ARBA00022691"/>
    </source>
</evidence>
<accession>A0A1Y1IPY6</accession>
<feature type="compositionally biased region" description="Low complexity" evidence="6">
    <location>
        <begin position="39"/>
        <end position="52"/>
    </location>
</feature>
<comment type="similarity">
    <text evidence="5">Belongs to the class I-like SAM-binding methyltransferase superfamily. EFM4 family.</text>
</comment>
<organism evidence="8 9">
    <name type="scientific">Klebsormidium nitens</name>
    <name type="common">Green alga</name>
    <name type="synonym">Ulothrix nitens</name>
    <dbReference type="NCBI Taxonomy" id="105231"/>
    <lineage>
        <taxon>Eukaryota</taxon>
        <taxon>Viridiplantae</taxon>
        <taxon>Streptophyta</taxon>
        <taxon>Klebsormidiophyceae</taxon>
        <taxon>Klebsormidiales</taxon>
        <taxon>Klebsormidiaceae</taxon>
        <taxon>Klebsormidium</taxon>
    </lineage>
</organism>
<keyword evidence="3 5" id="KW-0808">Transferase</keyword>
<feature type="domain" description="Methyltransferase" evidence="7">
    <location>
        <begin position="141"/>
        <end position="268"/>
    </location>
</feature>
<dbReference type="GO" id="GO:0016279">
    <property type="term" value="F:protein-lysine N-methyltransferase activity"/>
    <property type="evidence" value="ECO:0000318"/>
    <property type="project" value="GO_Central"/>
</dbReference>
<dbReference type="InterPro" id="IPR025714">
    <property type="entry name" value="Methyltranfer_dom"/>
</dbReference>
<dbReference type="GO" id="GO:0005737">
    <property type="term" value="C:cytoplasm"/>
    <property type="evidence" value="ECO:0000318"/>
    <property type="project" value="GO_Central"/>
</dbReference>
<proteinExistence type="inferred from homology"/>
<keyword evidence="4 5" id="KW-0949">S-adenosyl-L-methionine</keyword>
<evidence type="ECO:0000313" key="9">
    <source>
        <dbReference type="Proteomes" id="UP000054558"/>
    </source>
</evidence>
<evidence type="ECO:0000313" key="8">
    <source>
        <dbReference type="EMBL" id="GAQ90816.1"/>
    </source>
</evidence>
<dbReference type="EC" id="2.1.1.-" evidence="5"/>
<dbReference type="PANTHER" id="PTHR12843">
    <property type="entry name" value="PROTEIN-LYSINE N-METHYLTRANSFERASE METTL10"/>
    <property type="match status" value="1"/>
</dbReference>
<evidence type="ECO:0000256" key="3">
    <source>
        <dbReference type="ARBA" id="ARBA00022679"/>
    </source>
</evidence>
<feature type="compositionally biased region" description="Basic and acidic residues" evidence="6">
    <location>
        <begin position="21"/>
        <end position="38"/>
    </location>
</feature>
<name>A0A1Y1IPY6_KLENI</name>
<keyword evidence="1 5" id="KW-0963">Cytoplasm</keyword>
<dbReference type="OrthoDB" id="540004at2759"/>
<gene>
    <name evidence="8" type="ORF">KFL_006890010</name>
</gene>
<reference evidence="8 9" key="1">
    <citation type="journal article" date="2014" name="Nat. Commun.">
        <title>Klebsormidium flaccidum genome reveals primary factors for plant terrestrial adaptation.</title>
        <authorList>
            <person name="Hori K."/>
            <person name="Maruyama F."/>
            <person name="Fujisawa T."/>
            <person name="Togashi T."/>
            <person name="Yamamoto N."/>
            <person name="Seo M."/>
            <person name="Sato S."/>
            <person name="Yamada T."/>
            <person name="Mori H."/>
            <person name="Tajima N."/>
            <person name="Moriyama T."/>
            <person name="Ikeuchi M."/>
            <person name="Watanabe M."/>
            <person name="Wada H."/>
            <person name="Kobayashi K."/>
            <person name="Saito M."/>
            <person name="Masuda T."/>
            <person name="Sasaki-Sekimoto Y."/>
            <person name="Mashiguchi K."/>
            <person name="Awai K."/>
            <person name="Shimojima M."/>
            <person name="Masuda S."/>
            <person name="Iwai M."/>
            <person name="Nobusawa T."/>
            <person name="Narise T."/>
            <person name="Kondo S."/>
            <person name="Saito H."/>
            <person name="Sato R."/>
            <person name="Murakawa M."/>
            <person name="Ihara Y."/>
            <person name="Oshima-Yamada Y."/>
            <person name="Ohtaka K."/>
            <person name="Satoh M."/>
            <person name="Sonobe K."/>
            <person name="Ishii M."/>
            <person name="Ohtani R."/>
            <person name="Kanamori-Sato M."/>
            <person name="Honoki R."/>
            <person name="Miyazaki D."/>
            <person name="Mochizuki H."/>
            <person name="Umetsu J."/>
            <person name="Higashi K."/>
            <person name="Shibata D."/>
            <person name="Kamiya Y."/>
            <person name="Sato N."/>
            <person name="Nakamura Y."/>
            <person name="Tabata S."/>
            <person name="Ida S."/>
            <person name="Kurokawa K."/>
            <person name="Ohta H."/>
        </authorList>
    </citation>
    <scope>NUCLEOTIDE SEQUENCE [LARGE SCALE GENOMIC DNA]</scope>
    <source>
        <strain evidence="8 9">NIES-2285</strain>
    </source>
</reference>
<evidence type="ECO:0000256" key="1">
    <source>
        <dbReference type="ARBA" id="ARBA00022490"/>
    </source>
</evidence>
<dbReference type="HAMAP" id="MF_03188">
    <property type="entry name" value="Methyltr_EFM4"/>
    <property type="match status" value="1"/>
</dbReference>
<sequence>MLLERKKSSCSEYWSTLDGGDDPHAMDGLEGGHHDNGHHGAAPPAAEEAGAASEEEEEEEEEGDGSELGLQSHWDDVYAHELALHREHGEQGEIWFGADVQETMADFTARLAAAVAGGTYAGPGSLGERGRPDAGGAAQWDVLDVGCGNGLLLHALAHRGFQRLTGTDYSEAGVQLACDLLARLPAAASPALRAAALLVDDVLASKLAAPFQLVTDKGTLDAVGLHPTQGAARRRAYRHAMAHLVRPGGLLVITSCNSTTDELIAEFTMPPSEATPASNGTLNEEENGSEVYCCDPAFDYVDHVRSYPVYHFGGSSGTRVCTVAFKRRGSH</sequence>
<evidence type="ECO:0000259" key="7">
    <source>
        <dbReference type="Pfam" id="PF13847"/>
    </source>
</evidence>
<comment type="function">
    <text evidence="5">S-adenosyl-L-methionine-dependent protein-lysine N-methyltransferase that methylates elongation factor 1-alpha.</text>
</comment>
<protein>
    <recommendedName>
        <fullName evidence="5">Protein-lysine N-methyltransferase KFL_006890010</fullName>
        <ecNumber evidence="5">2.1.1.-</ecNumber>
    </recommendedName>
</protein>
<evidence type="ECO:0000256" key="5">
    <source>
        <dbReference type="HAMAP-Rule" id="MF_03188"/>
    </source>
</evidence>
<dbReference type="STRING" id="105231.A0A1Y1IPY6"/>
<dbReference type="InterPro" id="IPR029063">
    <property type="entry name" value="SAM-dependent_MTases_sf"/>
</dbReference>
<feature type="compositionally biased region" description="Acidic residues" evidence="6">
    <location>
        <begin position="53"/>
        <end position="65"/>
    </location>
</feature>
<comment type="subcellular location">
    <subcellularLocation>
        <location evidence="5">Cytoplasm</location>
    </subcellularLocation>
</comment>
<dbReference type="EMBL" id="DF237638">
    <property type="protein sequence ID" value="GAQ90816.1"/>
    <property type="molecule type" value="Genomic_DNA"/>
</dbReference>
<evidence type="ECO:0000256" key="2">
    <source>
        <dbReference type="ARBA" id="ARBA00022603"/>
    </source>
</evidence>